<dbReference type="RefSeq" id="WP_079476307.1">
    <property type="nucleotide sequence ID" value="NZ_BJUN01000005.1"/>
</dbReference>
<dbReference type="Proteomes" id="UP000321051">
    <property type="component" value="Unassembled WGS sequence"/>
</dbReference>
<protein>
    <submittedName>
        <fullName evidence="1">Uncharacterized protein</fullName>
    </submittedName>
</protein>
<sequence length="97" mass="11084">MQNIMLTSVRLDRLPVSYREAVLTMVEEDGVVVRWNVDIEEADHELFGQNNNRFRFWLDSTDSGGQMYKGPCMIESVSMKGRFVKLSGTGPLVIEEI</sequence>
<name>A0A510Y4C6_MARHA</name>
<proteinExistence type="predicted"/>
<dbReference type="EMBL" id="BJUN01000005">
    <property type="protein sequence ID" value="GEK58190.1"/>
    <property type="molecule type" value="Genomic_DNA"/>
</dbReference>
<dbReference type="AlphaFoldDB" id="A0A510Y4C6"/>
<comment type="caution">
    <text evidence="1">The sequence shown here is derived from an EMBL/GenBank/DDBJ whole genome shotgun (WGS) entry which is preliminary data.</text>
</comment>
<reference evidence="1 2" key="1">
    <citation type="submission" date="2019-07" db="EMBL/GenBank/DDBJ databases">
        <title>Whole genome shotgun sequence of Marinococcus halophilus NBRC 102359.</title>
        <authorList>
            <person name="Hosoyama A."/>
            <person name="Uohara A."/>
            <person name="Ohji S."/>
            <person name="Ichikawa N."/>
        </authorList>
    </citation>
    <scope>NUCLEOTIDE SEQUENCE [LARGE SCALE GENOMIC DNA]</scope>
    <source>
        <strain evidence="1 2">NBRC 102359</strain>
    </source>
</reference>
<evidence type="ECO:0000313" key="1">
    <source>
        <dbReference type="EMBL" id="GEK58190.1"/>
    </source>
</evidence>
<organism evidence="1 2">
    <name type="scientific">Marinococcus halophilus</name>
    <dbReference type="NCBI Taxonomy" id="1371"/>
    <lineage>
        <taxon>Bacteria</taxon>
        <taxon>Bacillati</taxon>
        <taxon>Bacillota</taxon>
        <taxon>Bacilli</taxon>
        <taxon>Bacillales</taxon>
        <taxon>Bacillaceae</taxon>
        <taxon>Marinococcus</taxon>
    </lineage>
</organism>
<gene>
    <name evidence="1" type="ORF">MHA01_10950</name>
</gene>
<accession>A0A510Y4C6</accession>
<evidence type="ECO:0000313" key="2">
    <source>
        <dbReference type="Proteomes" id="UP000321051"/>
    </source>
</evidence>
<keyword evidence="2" id="KW-1185">Reference proteome</keyword>